<keyword evidence="7" id="KW-1185">Reference proteome</keyword>
<dbReference type="KEGG" id="xla:100127280"/>
<evidence type="ECO:0000313" key="9">
    <source>
        <dbReference type="Xenbase" id="XB-GENE-5891641"/>
    </source>
</evidence>
<name>A9JTJ2_XENLA</name>
<dbReference type="EMBL" id="BC155364">
    <property type="protein sequence ID" value="AAI55365.1"/>
    <property type="molecule type" value="mRNA"/>
</dbReference>
<evidence type="ECO:0000313" key="7">
    <source>
        <dbReference type="Proteomes" id="UP000186698"/>
    </source>
</evidence>
<dbReference type="AGR" id="Xenbase:XB-GENE-5891641"/>
<reference evidence="8" key="1">
    <citation type="journal article" date="2002" name="Dev. Dyn.">
        <title>Genetic and genomic tools for Xenopus research: The NIH Xenopus initiative.</title>
        <authorList>
            <person name="Klein S.L."/>
            <person name="Strausberg R.L."/>
            <person name="Wagner L."/>
            <person name="Pontius J."/>
            <person name="Clifton S.W."/>
            <person name="Richardson P."/>
        </authorList>
    </citation>
    <scope>NUCLEOTIDE SEQUENCE</scope>
</reference>
<evidence type="ECO:0000256" key="2">
    <source>
        <dbReference type="ARBA" id="ARBA00008712"/>
    </source>
</evidence>
<accession>A9JTJ2</accession>
<dbReference type="GO" id="GO:0030199">
    <property type="term" value="P:collagen fibril organization"/>
    <property type="evidence" value="ECO:0007669"/>
    <property type="project" value="TreeGrafter"/>
</dbReference>
<proteinExistence type="evidence at transcript level"/>
<dbReference type="PANTHER" id="PTHR15040">
    <property type="entry name" value="DERMATOPONTIN-RELATED"/>
    <property type="match status" value="1"/>
</dbReference>
<feature type="chain" id="PRO_5033207246" evidence="5 8">
    <location>
        <begin position="17"/>
        <end position="190"/>
    </location>
</feature>
<dbReference type="Bgee" id="100127280">
    <property type="expression patterns" value="Expressed in lung and 4 other cell types or tissues"/>
</dbReference>
<dbReference type="GeneID" id="100127280"/>
<comment type="similarity">
    <text evidence="2">Belongs to the dermatopontin family.</text>
</comment>
<evidence type="ECO:0000313" key="6">
    <source>
        <dbReference type="EMBL" id="AAI55365.1"/>
    </source>
</evidence>
<dbReference type="Xenbase" id="XB-GENE-5891641">
    <property type="gene designation" value="XB5891636.L"/>
</dbReference>
<evidence type="ECO:0000313" key="8">
    <source>
        <dbReference type="RefSeq" id="NP_001106323.1"/>
    </source>
</evidence>
<evidence type="ECO:0000256" key="4">
    <source>
        <dbReference type="ARBA" id="ARBA00023157"/>
    </source>
</evidence>
<dbReference type="Pfam" id="PF14704">
    <property type="entry name" value="DERM"/>
    <property type="match status" value="1"/>
</dbReference>
<evidence type="ECO:0000256" key="5">
    <source>
        <dbReference type="SAM" id="SignalP"/>
    </source>
</evidence>
<organism evidence="6">
    <name type="scientific">Xenopus laevis</name>
    <name type="common">African clawed frog</name>
    <dbReference type="NCBI Taxonomy" id="8355"/>
    <lineage>
        <taxon>Eukaryota</taxon>
        <taxon>Metazoa</taxon>
        <taxon>Chordata</taxon>
        <taxon>Craniata</taxon>
        <taxon>Vertebrata</taxon>
        <taxon>Euteleostomi</taxon>
        <taxon>Amphibia</taxon>
        <taxon>Batrachia</taxon>
        <taxon>Anura</taxon>
        <taxon>Pipoidea</taxon>
        <taxon>Pipidae</taxon>
        <taxon>Xenopodinae</taxon>
        <taxon>Xenopus</taxon>
        <taxon>Xenopus</taxon>
    </lineage>
</organism>
<dbReference type="GO" id="GO:0005615">
    <property type="term" value="C:extracellular space"/>
    <property type="evidence" value="ECO:0007669"/>
    <property type="project" value="TreeGrafter"/>
</dbReference>
<gene>
    <name evidence="8 9" type="primary">XB5891636.L</name>
    <name evidence="6" type="synonym">LOC100127280</name>
    <name evidence="8" type="synonym">LOC100127280.L</name>
    <name evidence="9" type="synonym">XB5891636</name>
</gene>
<sequence>MKGTLIVLVALAGAWAAPQGREPGSKWINDYDKPFSFQCPDQQSIGFIISKHNNRREDRVWNFTCQYTLYQPHFCNWTDYINDFDQELNFTCPLGSVVSGIQSYHDNKKEDRRWKFLCCQGEVAVAQNCTWGDYVNDFDECLTWKSPPNHHLVGAFSYHDNGKEDRRWKYYSCERSDTKKTIGGLYSCAD</sequence>
<dbReference type="CTD" id="100127280"/>
<protein>
    <submittedName>
        <fullName evidence="6">LOC100127280 protein</fullName>
    </submittedName>
    <submittedName>
        <fullName evidence="8">Uncharacterized protein LOC100127280 precursor</fullName>
    </submittedName>
</protein>
<dbReference type="AlphaFoldDB" id="A9JTJ2"/>
<dbReference type="OrthoDB" id="5975249at2759"/>
<comment type="subcellular location">
    <subcellularLocation>
        <location evidence="1">Secreted</location>
    </subcellularLocation>
</comment>
<dbReference type="InterPro" id="IPR026645">
    <property type="entry name" value="Dermatopontin"/>
</dbReference>
<dbReference type="GO" id="GO:0031012">
    <property type="term" value="C:extracellular matrix"/>
    <property type="evidence" value="ECO:0007669"/>
    <property type="project" value="TreeGrafter"/>
</dbReference>
<keyword evidence="4" id="KW-1015">Disulfide bond</keyword>
<feature type="signal peptide" evidence="5">
    <location>
        <begin position="1"/>
        <end position="16"/>
    </location>
</feature>
<evidence type="ECO:0000256" key="1">
    <source>
        <dbReference type="ARBA" id="ARBA00004613"/>
    </source>
</evidence>
<evidence type="ECO:0000256" key="3">
    <source>
        <dbReference type="ARBA" id="ARBA00022525"/>
    </source>
</evidence>
<reference evidence="8" key="3">
    <citation type="submission" date="2025-04" db="UniProtKB">
        <authorList>
            <consortium name="RefSeq"/>
        </authorList>
    </citation>
    <scope>IDENTIFICATION</scope>
</reference>
<keyword evidence="3" id="KW-0964">Secreted</keyword>
<dbReference type="RefSeq" id="NP_001106323.1">
    <property type="nucleotide sequence ID" value="NM_001112852.1"/>
</dbReference>
<reference evidence="6" key="2">
    <citation type="submission" date="2007-11" db="EMBL/GenBank/DDBJ databases">
        <authorList>
            <consortium name="NIH - Xenopus Gene Collection (XGC) project"/>
        </authorList>
    </citation>
    <scope>NUCLEOTIDE SEQUENCE [LARGE SCALE MRNA]</scope>
    <source>
        <tissue evidence="6">Lung</tissue>
    </source>
</reference>
<dbReference type="PANTHER" id="PTHR15040:SF3">
    <property type="entry name" value="SI:DKEY-14D8.6-RELATED"/>
    <property type="match status" value="1"/>
</dbReference>
<dbReference type="Proteomes" id="UP000186698">
    <property type="component" value="Chromosome 3L"/>
</dbReference>
<keyword evidence="5 8" id="KW-0732">Signal</keyword>